<dbReference type="SUPFAM" id="SSF81340">
    <property type="entry name" value="Clc chloride channel"/>
    <property type="match status" value="1"/>
</dbReference>
<dbReference type="EMBL" id="CP001129">
    <property type="protein sequence ID" value="ACG62407.1"/>
    <property type="molecule type" value="Genomic_DNA"/>
</dbReference>
<protein>
    <submittedName>
        <fullName evidence="9">Voltage-gated chloride channel family protein</fullName>
    </submittedName>
</protein>
<dbReference type="PANTHER" id="PTHR45711">
    <property type="entry name" value="CHLORIDE CHANNEL PROTEIN"/>
    <property type="match status" value="1"/>
</dbReference>
<feature type="transmembrane region" description="Helical" evidence="8">
    <location>
        <begin position="70"/>
        <end position="89"/>
    </location>
</feature>
<dbReference type="PANTHER" id="PTHR45711:SF6">
    <property type="entry name" value="CHLORIDE CHANNEL PROTEIN"/>
    <property type="match status" value="1"/>
</dbReference>
<feature type="transmembrane region" description="Helical" evidence="8">
    <location>
        <begin position="201"/>
        <end position="221"/>
    </location>
</feature>
<dbReference type="Gene3D" id="1.10.3080.10">
    <property type="entry name" value="Clc chloride channel"/>
    <property type="match status" value="1"/>
</dbReference>
<evidence type="ECO:0000256" key="1">
    <source>
        <dbReference type="ARBA" id="ARBA00004141"/>
    </source>
</evidence>
<feature type="transmembrane region" description="Helical" evidence="8">
    <location>
        <begin position="278"/>
        <end position="298"/>
    </location>
</feature>
<dbReference type="CDD" id="cd01031">
    <property type="entry name" value="EriC"/>
    <property type="match status" value="1"/>
</dbReference>
<keyword evidence="2" id="KW-0813">Transport</keyword>
<feature type="transmembrane region" description="Helical" evidence="8">
    <location>
        <begin position="241"/>
        <end position="258"/>
    </location>
</feature>
<dbReference type="AlphaFoldDB" id="B4U340"/>
<dbReference type="KEGG" id="sez:Sez_1055"/>
<dbReference type="InterPro" id="IPR014743">
    <property type="entry name" value="Cl-channel_core"/>
</dbReference>
<gene>
    <name evidence="9" type="ordered locus">Sez_1055</name>
</gene>
<evidence type="ECO:0000313" key="9">
    <source>
        <dbReference type="EMBL" id="ACG62407.1"/>
    </source>
</evidence>
<keyword evidence="7" id="KW-0868">Chloride</keyword>
<feature type="transmembrane region" description="Helical" evidence="8">
    <location>
        <begin position="345"/>
        <end position="364"/>
    </location>
</feature>
<dbReference type="Proteomes" id="UP000001873">
    <property type="component" value="Chromosome"/>
</dbReference>
<accession>B4U340</accession>
<dbReference type="GO" id="GO:0005886">
    <property type="term" value="C:plasma membrane"/>
    <property type="evidence" value="ECO:0007669"/>
    <property type="project" value="TreeGrafter"/>
</dbReference>
<proteinExistence type="predicted"/>
<evidence type="ECO:0000256" key="7">
    <source>
        <dbReference type="ARBA" id="ARBA00023214"/>
    </source>
</evidence>
<reference evidence="9 10" key="1">
    <citation type="journal article" date="2008" name="PLoS ONE">
        <title>Genome sequence of a lancefield group C Streptococcus zooepidemicus strain causing epidemic nephritis: new information about an old disease.</title>
        <authorList>
            <person name="Beres S.B."/>
            <person name="Sesso R."/>
            <person name="Pinto S.W.L."/>
            <person name="Hoe N.P."/>
            <person name="Porcella S.F."/>
            <person name="Deleo F.R."/>
            <person name="Musser J.M."/>
        </authorList>
    </citation>
    <scope>NUCLEOTIDE SEQUENCE [LARGE SCALE GENOMIC DNA]</scope>
    <source>
        <strain evidence="9 10">MGCS10565</strain>
    </source>
</reference>
<keyword evidence="4 8" id="KW-1133">Transmembrane helix</keyword>
<dbReference type="InterPro" id="IPR001807">
    <property type="entry name" value="ClC"/>
</dbReference>
<evidence type="ECO:0000256" key="2">
    <source>
        <dbReference type="ARBA" id="ARBA00022448"/>
    </source>
</evidence>
<name>B4U340_STREM</name>
<evidence type="ECO:0000256" key="3">
    <source>
        <dbReference type="ARBA" id="ARBA00022692"/>
    </source>
</evidence>
<dbReference type="Pfam" id="PF00654">
    <property type="entry name" value="Voltage_CLC"/>
    <property type="match status" value="1"/>
</dbReference>
<evidence type="ECO:0000256" key="4">
    <source>
        <dbReference type="ARBA" id="ARBA00022989"/>
    </source>
</evidence>
<keyword evidence="5" id="KW-0406">Ion transport</keyword>
<evidence type="ECO:0000256" key="8">
    <source>
        <dbReference type="SAM" id="Phobius"/>
    </source>
</evidence>
<feature type="transmembrane region" description="Helical" evidence="8">
    <location>
        <begin position="319"/>
        <end position="339"/>
    </location>
</feature>
<keyword evidence="6 8" id="KW-0472">Membrane</keyword>
<organism evidence="9 10">
    <name type="scientific">Streptococcus equi subsp. zooepidemicus (strain MGCS10565)</name>
    <dbReference type="NCBI Taxonomy" id="552526"/>
    <lineage>
        <taxon>Bacteria</taxon>
        <taxon>Bacillati</taxon>
        <taxon>Bacillota</taxon>
        <taxon>Bacilli</taxon>
        <taxon>Lactobacillales</taxon>
        <taxon>Streptococcaceae</taxon>
        <taxon>Streptococcus</taxon>
    </lineage>
</organism>
<dbReference type="PRINTS" id="PR00762">
    <property type="entry name" value="CLCHANNEL"/>
</dbReference>
<comment type="subcellular location">
    <subcellularLocation>
        <location evidence="1">Membrane</location>
        <topology evidence="1">Multi-pass membrane protein</topology>
    </subcellularLocation>
</comment>
<evidence type="ECO:0000256" key="5">
    <source>
        <dbReference type="ARBA" id="ARBA00023065"/>
    </source>
</evidence>
<feature type="transmembrane region" description="Helical" evidence="8">
    <location>
        <begin position="28"/>
        <end position="50"/>
    </location>
</feature>
<evidence type="ECO:0000313" key="10">
    <source>
        <dbReference type="Proteomes" id="UP000001873"/>
    </source>
</evidence>
<dbReference type="GO" id="GO:0005247">
    <property type="term" value="F:voltage-gated chloride channel activity"/>
    <property type="evidence" value="ECO:0007669"/>
    <property type="project" value="TreeGrafter"/>
</dbReference>
<sequence>MVYQNERDDKMENHKNEFTFSKHSIIAYVWRGILVGIIAGAIVSLFRLLIEMVSEAVVGYYHQAHSNLMLLVLIAGFSLLAVFLVGLLVKSDANIKGSGIPHVEGELKGLMSPNWWSVLWKKYLGGTIAISMGLMLGREGPSIQLGAMSAKGLAKYLKSSRLEKRVLIASGAAAGLSAAFNAPIAGLLFVVEEIYHHFSRLVWITALVASLVANFISLNIFGLRPVLAMPKAMPFLALNQYWLLLILGLVLGCLGFLYEEVILHFHRVYDFLGKSLHLASHFYGLIVVAIILPIGYYLPQLLGGGHGLIMSLSEQKLPLLTVLVYFFIRFLGSMFSYGSGLPGGIFLPILTLGALSGTIFGLILQQIGLLDRQMIPLFLVLGMAGYFAAVSKAPLTGMILVTEMVGDLKPLMAIAVVTFVAYLVMDLLNGQPIYEAMLEKMAIKHPTDLVEPTLIELPVSEKIAGRYVRDLKLPKNVLITTQLHHKKSQVVSGDTLLISGATIFLVVNEADTGFVREVLM</sequence>
<feature type="transmembrane region" description="Helical" evidence="8">
    <location>
        <begin position="411"/>
        <end position="428"/>
    </location>
</feature>
<feature type="transmembrane region" description="Helical" evidence="8">
    <location>
        <begin position="166"/>
        <end position="189"/>
    </location>
</feature>
<feature type="transmembrane region" description="Helical" evidence="8">
    <location>
        <begin position="376"/>
        <end position="399"/>
    </location>
</feature>
<dbReference type="HOGENOM" id="CLU_015263_7_4_9"/>
<evidence type="ECO:0000256" key="6">
    <source>
        <dbReference type="ARBA" id="ARBA00023136"/>
    </source>
</evidence>
<keyword evidence="3 8" id="KW-0812">Transmembrane</keyword>